<proteinExistence type="predicted"/>
<keyword evidence="1" id="KW-0732">Signal</keyword>
<reference evidence="2" key="1">
    <citation type="submission" date="2021-05" db="EMBL/GenBank/DDBJ databases">
        <authorList>
            <person name="Pietrasiak N."/>
            <person name="Ward R."/>
            <person name="Stajich J.E."/>
            <person name="Kurbessoian T."/>
        </authorList>
    </citation>
    <scope>NUCLEOTIDE SEQUENCE</scope>
    <source>
        <strain evidence="2">GSE-TBD4-15B</strain>
    </source>
</reference>
<feature type="signal peptide" evidence="1">
    <location>
        <begin position="1"/>
        <end position="23"/>
    </location>
</feature>
<protein>
    <submittedName>
        <fullName evidence="2">DUF3352 domain-containing protein</fullName>
    </submittedName>
</protein>
<gene>
    <name evidence="2" type="ORF">KME07_23775</name>
</gene>
<name>A0A951PFP9_9CYAN</name>
<organism evidence="2 3">
    <name type="scientific">Pegethrix bostrychoides GSE-TBD4-15B</name>
    <dbReference type="NCBI Taxonomy" id="2839662"/>
    <lineage>
        <taxon>Bacteria</taxon>
        <taxon>Bacillati</taxon>
        <taxon>Cyanobacteriota</taxon>
        <taxon>Cyanophyceae</taxon>
        <taxon>Oculatellales</taxon>
        <taxon>Oculatellaceae</taxon>
        <taxon>Pegethrix</taxon>
    </lineage>
</organism>
<reference evidence="2" key="2">
    <citation type="journal article" date="2022" name="Microbiol. Resour. Announc.">
        <title>Metagenome Sequencing to Explore Phylogenomics of Terrestrial Cyanobacteria.</title>
        <authorList>
            <person name="Ward R.D."/>
            <person name="Stajich J.E."/>
            <person name="Johansen J.R."/>
            <person name="Huntemann M."/>
            <person name="Clum A."/>
            <person name="Foster B."/>
            <person name="Foster B."/>
            <person name="Roux S."/>
            <person name="Palaniappan K."/>
            <person name="Varghese N."/>
            <person name="Mukherjee S."/>
            <person name="Reddy T.B.K."/>
            <person name="Daum C."/>
            <person name="Copeland A."/>
            <person name="Chen I.A."/>
            <person name="Ivanova N.N."/>
            <person name="Kyrpides N.C."/>
            <person name="Shapiro N."/>
            <person name="Eloe-Fadrosh E.A."/>
            <person name="Pietrasiak N."/>
        </authorList>
    </citation>
    <scope>NUCLEOTIDE SEQUENCE</scope>
    <source>
        <strain evidence="2">GSE-TBD4-15B</strain>
    </source>
</reference>
<dbReference type="EMBL" id="JAHHHV010000089">
    <property type="protein sequence ID" value="MBW4468458.1"/>
    <property type="molecule type" value="Genomic_DNA"/>
</dbReference>
<dbReference type="InterPro" id="IPR021787">
    <property type="entry name" value="DUF3352"/>
</dbReference>
<sequence length="537" mass="56963">MTANKLVLSLAGVATVMAGGAAAYWQFSRVAPDSFSPVALAEVIPQSAYAAAYISTEAQSWSKLEQFGTPAARQNLQTELEKLQQDAMQDSQIDLRKDLAWVGNAMVAVMPPADPASDSDPDLLVVVGIKDKLSALNFAKKLEGQPDTALAQQQYQGTEVNHVTQDGNEFYTAVLKDYLIASPELAAVERAIDTQQGQPSLAAGAGKLLNQTLDLQNSVARFYVLDYAAAMQDLLAASPTPVPATMLTQLSQVKSVVGGIGIDDAGVRLKAQTDLDSAMAVSAKASSGQIVAQFPTETLALVSGNALNEYWAQIVQHANSTSEAQLAVGGMRQAAKTYLNLDVDQELFGWMDGEFALGMVPATQGIFAQVGMGGRMVFETSNRKAAEATLNKLDGLAKQSFVGVTQPKQSVTEWSLPGQGVLLQHGWLDNNSLLITIGGSADQGLKPAESLERSDSFQAATASLPKQNLGYVYLNVEKMLPLLNKTQMVSQSSASLAESAEANAALESIRGIAITSTQPSKMISEVEMLLSLKSAQK</sequence>
<comment type="caution">
    <text evidence="2">The sequence shown here is derived from an EMBL/GenBank/DDBJ whole genome shotgun (WGS) entry which is preliminary data.</text>
</comment>
<evidence type="ECO:0000313" key="2">
    <source>
        <dbReference type="EMBL" id="MBW4468458.1"/>
    </source>
</evidence>
<accession>A0A951PFP9</accession>
<evidence type="ECO:0000313" key="3">
    <source>
        <dbReference type="Proteomes" id="UP000707356"/>
    </source>
</evidence>
<feature type="chain" id="PRO_5038096704" evidence="1">
    <location>
        <begin position="24"/>
        <end position="537"/>
    </location>
</feature>
<dbReference type="Proteomes" id="UP000707356">
    <property type="component" value="Unassembled WGS sequence"/>
</dbReference>
<evidence type="ECO:0000256" key="1">
    <source>
        <dbReference type="SAM" id="SignalP"/>
    </source>
</evidence>
<dbReference type="AlphaFoldDB" id="A0A951PFP9"/>
<dbReference type="Pfam" id="PF11832">
    <property type="entry name" value="DUF3352"/>
    <property type="match status" value="1"/>
</dbReference>